<organism evidence="1 2">
    <name type="scientific">Stichopus japonicus</name>
    <name type="common">Sea cucumber</name>
    <dbReference type="NCBI Taxonomy" id="307972"/>
    <lineage>
        <taxon>Eukaryota</taxon>
        <taxon>Metazoa</taxon>
        <taxon>Echinodermata</taxon>
        <taxon>Eleutherozoa</taxon>
        <taxon>Echinozoa</taxon>
        <taxon>Holothuroidea</taxon>
        <taxon>Aspidochirotacea</taxon>
        <taxon>Aspidochirotida</taxon>
        <taxon>Stichopodidae</taxon>
        <taxon>Apostichopus</taxon>
    </lineage>
</organism>
<protein>
    <submittedName>
        <fullName evidence="1">Uncharacterized protein</fullName>
    </submittedName>
</protein>
<dbReference type="Proteomes" id="UP000230750">
    <property type="component" value="Unassembled WGS sequence"/>
</dbReference>
<comment type="caution">
    <text evidence="1">The sequence shown here is derived from an EMBL/GenBank/DDBJ whole genome shotgun (WGS) entry which is preliminary data.</text>
</comment>
<dbReference type="OrthoDB" id="10569638at2759"/>
<reference evidence="1 2" key="1">
    <citation type="journal article" date="2017" name="PLoS Biol.">
        <title>The sea cucumber genome provides insights into morphological evolution and visceral regeneration.</title>
        <authorList>
            <person name="Zhang X."/>
            <person name="Sun L."/>
            <person name="Yuan J."/>
            <person name="Sun Y."/>
            <person name="Gao Y."/>
            <person name="Zhang L."/>
            <person name="Li S."/>
            <person name="Dai H."/>
            <person name="Hamel J.F."/>
            <person name="Liu C."/>
            <person name="Yu Y."/>
            <person name="Liu S."/>
            <person name="Lin W."/>
            <person name="Guo K."/>
            <person name="Jin S."/>
            <person name="Xu P."/>
            <person name="Storey K.B."/>
            <person name="Huan P."/>
            <person name="Zhang T."/>
            <person name="Zhou Y."/>
            <person name="Zhang J."/>
            <person name="Lin C."/>
            <person name="Li X."/>
            <person name="Xing L."/>
            <person name="Huo D."/>
            <person name="Sun M."/>
            <person name="Wang L."/>
            <person name="Mercier A."/>
            <person name="Li F."/>
            <person name="Yang H."/>
            <person name="Xiang J."/>
        </authorList>
    </citation>
    <scope>NUCLEOTIDE SEQUENCE [LARGE SCALE GENOMIC DNA]</scope>
    <source>
        <strain evidence="1">Shaxun</strain>
        <tissue evidence="1">Muscle</tissue>
    </source>
</reference>
<evidence type="ECO:0000313" key="1">
    <source>
        <dbReference type="EMBL" id="PIK41632.1"/>
    </source>
</evidence>
<evidence type="ECO:0000313" key="2">
    <source>
        <dbReference type="Proteomes" id="UP000230750"/>
    </source>
</evidence>
<proteinExistence type="predicted"/>
<keyword evidence="2" id="KW-1185">Reference proteome</keyword>
<name>A0A2G8K0V9_STIJA</name>
<dbReference type="AlphaFoldDB" id="A0A2G8K0V9"/>
<accession>A0A2G8K0V9</accession>
<sequence>MAILKNELEERRRDIQGTTDRLARNDEIFQKVFKELKLVSESHATNCRVTISSFLETYQEIASKVDGIDNGSKSGELMQDLSKLIEGSEANTNSVSNDSFVLEIPQVYYKASKDSGDIGHFELYTGEERPSQFSGGRSYQKGWYIENISGLSNQLIALVSRKKGSKETYLDIITQKGEQLTSHKVSTRNTDAFRFVCAVSPIASRHVARMTLIS</sequence>
<gene>
    <name evidence="1" type="ORF">BSL78_21521</name>
</gene>
<dbReference type="EMBL" id="MRZV01001002">
    <property type="protein sequence ID" value="PIK41632.1"/>
    <property type="molecule type" value="Genomic_DNA"/>
</dbReference>